<dbReference type="InterPro" id="IPR005455">
    <property type="entry name" value="PFN_euk"/>
</dbReference>
<dbReference type="Pfam" id="PF00235">
    <property type="entry name" value="Profilin"/>
    <property type="match status" value="1"/>
</dbReference>
<evidence type="ECO:0000256" key="7">
    <source>
        <dbReference type="RuleBase" id="RU003909"/>
    </source>
</evidence>
<evidence type="ECO:0000256" key="6">
    <source>
        <dbReference type="RuleBase" id="RU003908"/>
    </source>
</evidence>
<gene>
    <name evidence="8" type="ORF">BDV37DRAFT_283384</name>
</gene>
<dbReference type="InterPro" id="IPR036140">
    <property type="entry name" value="PFN_sf"/>
</dbReference>
<dbReference type="GeneID" id="43671967"/>
<comment type="subunit">
    <text evidence="6">Occurs in many kinds of cells as a complex with monomeric actin in a 1:1 ratio.</text>
</comment>
<name>A0A5N6HXH4_9EURO</name>
<evidence type="ECO:0000256" key="3">
    <source>
        <dbReference type="ARBA" id="ARBA00022490"/>
    </source>
</evidence>
<keyword evidence="9" id="KW-1185">Reference proteome</keyword>
<dbReference type="PROSITE" id="PS00414">
    <property type="entry name" value="PROFILIN"/>
    <property type="match status" value="1"/>
</dbReference>
<evidence type="ECO:0000313" key="9">
    <source>
        <dbReference type="Proteomes" id="UP000325579"/>
    </source>
</evidence>
<comment type="subcellular location">
    <subcellularLocation>
        <location evidence="1">Cytoplasm</location>
        <location evidence="1">Cytoskeleton</location>
    </subcellularLocation>
</comment>
<dbReference type="SUPFAM" id="SSF55770">
    <property type="entry name" value="Profilin (actin-binding protein)"/>
    <property type="match status" value="1"/>
</dbReference>
<dbReference type="PRINTS" id="PR01640">
    <property type="entry name" value="PROFILINPLNT"/>
</dbReference>
<dbReference type="GO" id="GO:0005938">
    <property type="term" value="C:cell cortex"/>
    <property type="evidence" value="ECO:0007669"/>
    <property type="project" value="TreeGrafter"/>
</dbReference>
<reference evidence="8 9" key="1">
    <citation type="submission" date="2019-04" db="EMBL/GenBank/DDBJ databases">
        <authorList>
            <consortium name="DOE Joint Genome Institute"/>
            <person name="Mondo S."/>
            <person name="Kjaerbolling I."/>
            <person name="Vesth T."/>
            <person name="Frisvad J.C."/>
            <person name="Nybo J.L."/>
            <person name="Theobald S."/>
            <person name="Kildgaard S."/>
            <person name="Isbrandt T."/>
            <person name="Kuo A."/>
            <person name="Sato A."/>
            <person name="Lyhne E.K."/>
            <person name="Kogle M.E."/>
            <person name="Wiebenga A."/>
            <person name="Kun R.S."/>
            <person name="Lubbers R.J."/>
            <person name="Makela M.R."/>
            <person name="Barry K."/>
            <person name="Chovatia M."/>
            <person name="Clum A."/>
            <person name="Daum C."/>
            <person name="Haridas S."/>
            <person name="He G."/>
            <person name="LaButti K."/>
            <person name="Lipzen A."/>
            <person name="Riley R."/>
            <person name="Salamov A."/>
            <person name="Simmons B.A."/>
            <person name="Magnuson J.K."/>
            <person name="Henrissat B."/>
            <person name="Mortensen U.H."/>
            <person name="Larsen T.O."/>
            <person name="Devries R.P."/>
            <person name="Grigoriev I.V."/>
            <person name="Machida M."/>
            <person name="Baker S.E."/>
            <person name="Andersen M.R."/>
            <person name="Cantor M.N."/>
            <person name="Hua S.X."/>
        </authorList>
    </citation>
    <scope>NUCLEOTIDE SEQUENCE [LARGE SCALE GENOMIC DNA]</scope>
    <source>
        <strain evidence="8 9">CBS 119388</strain>
    </source>
</reference>
<evidence type="ECO:0000256" key="5">
    <source>
        <dbReference type="ARBA" id="ARBA00023212"/>
    </source>
</evidence>
<sequence>MSWQSYVDTSLVGSGHIDKAAIFSGGGDNIWASTPGFSVTPAEIQSLITGFSDASSLHSNGVDLAGEKYQVVTANANTISGKKGTEGVYACKTNQVVVVAHSPDGVVHEQAARVVQALGEYLNGLGY</sequence>
<dbReference type="InterPro" id="IPR048278">
    <property type="entry name" value="PFN"/>
</dbReference>
<organism evidence="8 9">
    <name type="scientific">Aspergillus pseudonomiae</name>
    <dbReference type="NCBI Taxonomy" id="1506151"/>
    <lineage>
        <taxon>Eukaryota</taxon>
        <taxon>Fungi</taxon>
        <taxon>Dikarya</taxon>
        <taxon>Ascomycota</taxon>
        <taxon>Pezizomycotina</taxon>
        <taxon>Eurotiomycetes</taxon>
        <taxon>Eurotiomycetidae</taxon>
        <taxon>Eurotiales</taxon>
        <taxon>Aspergillaceae</taxon>
        <taxon>Aspergillus</taxon>
        <taxon>Aspergillus subgen. Circumdati</taxon>
    </lineage>
</organism>
<evidence type="ECO:0000256" key="1">
    <source>
        <dbReference type="ARBA" id="ARBA00004245"/>
    </source>
</evidence>
<comment type="function">
    <text evidence="6">Binds to actin and affects the structure of the cytoskeleton. At high concentrations, profilin prevents the polymerization of actin, whereas it enhances it at low concentrations.</text>
</comment>
<dbReference type="Gene3D" id="3.30.450.30">
    <property type="entry name" value="Dynein light chain 2a, cytoplasmic"/>
    <property type="match status" value="1"/>
</dbReference>
<protein>
    <recommendedName>
        <fullName evidence="7">Profilin</fullName>
    </recommendedName>
</protein>
<dbReference type="EMBL" id="ML736772">
    <property type="protein sequence ID" value="KAE8403911.1"/>
    <property type="molecule type" value="Genomic_DNA"/>
</dbReference>
<evidence type="ECO:0000256" key="2">
    <source>
        <dbReference type="ARBA" id="ARBA00010058"/>
    </source>
</evidence>
<dbReference type="PANTHER" id="PTHR11604:SF0">
    <property type="entry name" value="PROFILIN"/>
    <property type="match status" value="1"/>
</dbReference>
<dbReference type="SMART" id="SM00392">
    <property type="entry name" value="PROF"/>
    <property type="match status" value="1"/>
</dbReference>
<dbReference type="AlphaFoldDB" id="A0A5N6HXH4"/>
<comment type="similarity">
    <text evidence="2 7">Belongs to the profilin family.</text>
</comment>
<evidence type="ECO:0000256" key="4">
    <source>
        <dbReference type="ARBA" id="ARBA00023203"/>
    </source>
</evidence>
<dbReference type="PANTHER" id="PTHR11604">
    <property type="entry name" value="PROFILIN"/>
    <property type="match status" value="1"/>
</dbReference>
<dbReference type="CDD" id="cd00148">
    <property type="entry name" value="PROF"/>
    <property type="match status" value="1"/>
</dbReference>
<dbReference type="RefSeq" id="XP_031941230.1">
    <property type="nucleotide sequence ID" value="XM_032087276.1"/>
</dbReference>
<dbReference type="InterPro" id="IPR027310">
    <property type="entry name" value="Profilin_CS"/>
</dbReference>
<keyword evidence="5 6" id="KW-0206">Cytoskeleton</keyword>
<keyword evidence="3" id="KW-0963">Cytoplasm</keyword>
<dbReference type="GO" id="GO:0005856">
    <property type="term" value="C:cytoskeleton"/>
    <property type="evidence" value="ECO:0007669"/>
    <property type="project" value="UniProtKB-SubCell"/>
</dbReference>
<dbReference type="Proteomes" id="UP000325579">
    <property type="component" value="Unassembled WGS sequence"/>
</dbReference>
<accession>A0A5N6HXH4</accession>
<proteinExistence type="inferred from homology"/>
<keyword evidence="4 7" id="KW-0009">Actin-binding</keyword>
<dbReference type="OrthoDB" id="421374at2759"/>
<evidence type="ECO:0000313" key="8">
    <source>
        <dbReference type="EMBL" id="KAE8403911.1"/>
    </source>
</evidence>
<dbReference type="GO" id="GO:0003785">
    <property type="term" value="F:actin monomer binding"/>
    <property type="evidence" value="ECO:0007669"/>
    <property type="project" value="TreeGrafter"/>
</dbReference>
<dbReference type="PRINTS" id="PR00392">
    <property type="entry name" value="PROFILIN"/>
</dbReference>
<accession>A0A5N7DBZ5</accession>